<accession>A0AAV7JFI9</accession>
<evidence type="ECO:0000313" key="2">
    <source>
        <dbReference type="Proteomes" id="UP001165289"/>
    </source>
</evidence>
<protein>
    <submittedName>
        <fullName evidence="1">Zinc finger MYM-type protein 1-like</fullName>
    </submittedName>
</protein>
<gene>
    <name evidence="1" type="ORF">LOD99_12417</name>
</gene>
<name>A0AAV7JFI9_9METZ</name>
<proteinExistence type="predicted"/>
<dbReference type="EMBL" id="JAKMXF010000343">
    <property type="protein sequence ID" value="KAI6647421.1"/>
    <property type="molecule type" value="Genomic_DNA"/>
</dbReference>
<dbReference type="Proteomes" id="UP001165289">
    <property type="component" value="Unassembled WGS sequence"/>
</dbReference>
<evidence type="ECO:0000313" key="1">
    <source>
        <dbReference type="EMBL" id="KAI6647421.1"/>
    </source>
</evidence>
<comment type="caution">
    <text evidence="1">The sequence shown here is derived from an EMBL/GenBank/DDBJ whole genome shotgun (WGS) entry which is preliminary data.</text>
</comment>
<organism evidence="1 2">
    <name type="scientific">Oopsacas minuta</name>
    <dbReference type="NCBI Taxonomy" id="111878"/>
    <lineage>
        <taxon>Eukaryota</taxon>
        <taxon>Metazoa</taxon>
        <taxon>Porifera</taxon>
        <taxon>Hexactinellida</taxon>
        <taxon>Hexasterophora</taxon>
        <taxon>Lyssacinosida</taxon>
        <taxon>Leucopsacidae</taxon>
        <taxon>Oopsacas</taxon>
    </lineage>
</organism>
<sequence length="159" mass="17823">MLDFANVSAFGGSTVEATFSTKGFCDWRKLGDKCRKHDSSVCHMAAVETQKVWAIHQIIGTVDKQLDPNFRNEKFIDDNRKHLMTVLDIITFCAEQDIPVRGDDESVLLDYVKSEVEIASCYAILADEVKDASKKELLGAYCDISIKVMSEKELLALLN</sequence>
<dbReference type="AlphaFoldDB" id="A0AAV7JFI9"/>
<keyword evidence="2" id="KW-1185">Reference proteome</keyword>
<reference evidence="1 2" key="1">
    <citation type="journal article" date="2023" name="BMC Biol.">
        <title>The compact genome of the sponge Oopsacas minuta (Hexactinellida) is lacking key metazoan core genes.</title>
        <authorList>
            <person name="Santini S."/>
            <person name="Schenkelaars Q."/>
            <person name="Jourda C."/>
            <person name="Duchesne M."/>
            <person name="Belahbib H."/>
            <person name="Rocher C."/>
            <person name="Selva M."/>
            <person name="Riesgo A."/>
            <person name="Vervoort M."/>
            <person name="Leys S.P."/>
            <person name="Kodjabachian L."/>
            <person name="Le Bivic A."/>
            <person name="Borchiellini C."/>
            <person name="Claverie J.M."/>
            <person name="Renard E."/>
        </authorList>
    </citation>
    <scope>NUCLEOTIDE SEQUENCE [LARGE SCALE GENOMIC DNA]</scope>
    <source>
        <strain evidence="1">SPO-2</strain>
    </source>
</reference>